<feature type="coiled-coil region" evidence="1">
    <location>
        <begin position="80"/>
        <end position="250"/>
    </location>
</feature>
<feature type="compositionally biased region" description="Basic and acidic residues" evidence="2">
    <location>
        <begin position="3123"/>
        <end position="3132"/>
    </location>
</feature>
<feature type="compositionally biased region" description="Polar residues" evidence="2">
    <location>
        <begin position="2196"/>
        <end position="2205"/>
    </location>
</feature>
<evidence type="ECO:0000256" key="2">
    <source>
        <dbReference type="SAM" id="MobiDB-lite"/>
    </source>
</evidence>
<feature type="region of interest" description="Disordered" evidence="2">
    <location>
        <begin position="3637"/>
        <end position="3666"/>
    </location>
</feature>
<feature type="region of interest" description="Disordered" evidence="2">
    <location>
        <begin position="4251"/>
        <end position="4277"/>
    </location>
</feature>
<feature type="compositionally biased region" description="Basic and acidic residues" evidence="2">
    <location>
        <begin position="2995"/>
        <end position="3004"/>
    </location>
</feature>
<feature type="region of interest" description="Disordered" evidence="2">
    <location>
        <begin position="1295"/>
        <end position="1314"/>
    </location>
</feature>
<feature type="region of interest" description="Disordered" evidence="2">
    <location>
        <begin position="2673"/>
        <end position="2700"/>
    </location>
</feature>
<dbReference type="GO" id="GO:0051959">
    <property type="term" value="F:dynein light intermediate chain binding"/>
    <property type="evidence" value="ECO:0007669"/>
    <property type="project" value="InterPro"/>
</dbReference>
<feature type="region of interest" description="Disordered" evidence="2">
    <location>
        <begin position="1345"/>
        <end position="1382"/>
    </location>
</feature>
<feature type="compositionally biased region" description="Low complexity" evidence="2">
    <location>
        <begin position="487"/>
        <end position="502"/>
    </location>
</feature>
<feature type="compositionally biased region" description="Polar residues" evidence="2">
    <location>
        <begin position="2431"/>
        <end position="2440"/>
    </location>
</feature>
<feature type="compositionally biased region" description="Polar residues" evidence="2">
    <location>
        <begin position="2289"/>
        <end position="2305"/>
    </location>
</feature>
<feature type="region of interest" description="Disordered" evidence="2">
    <location>
        <begin position="2107"/>
        <end position="2132"/>
    </location>
</feature>
<feature type="compositionally biased region" description="Basic and acidic residues" evidence="2">
    <location>
        <begin position="3076"/>
        <end position="3086"/>
    </location>
</feature>
<feature type="compositionally biased region" description="Polar residues" evidence="2">
    <location>
        <begin position="2677"/>
        <end position="2691"/>
    </location>
</feature>
<feature type="compositionally biased region" description="Basic and acidic residues" evidence="2">
    <location>
        <begin position="3506"/>
        <end position="3521"/>
    </location>
</feature>
<feature type="compositionally biased region" description="Acidic residues" evidence="2">
    <location>
        <begin position="1224"/>
        <end position="1242"/>
    </location>
</feature>
<feature type="region of interest" description="Disordered" evidence="2">
    <location>
        <begin position="1191"/>
        <end position="1258"/>
    </location>
</feature>
<feature type="compositionally biased region" description="Polar residues" evidence="2">
    <location>
        <begin position="3090"/>
        <end position="3100"/>
    </location>
</feature>
<feature type="compositionally biased region" description="Polar residues" evidence="2">
    <location>
        <begin position="3155"/>
        <end position="3171"/>
    </location>
</feature>
<sequence>MMAAEKQRLKQEVQAMVAEQSAAQQQRLKQEVQETLAANTQTKENQQLHQDSETEAAYKHQSVLQKGAAARAKAQRQHLAQEAQAKLEVERLALQNDRQQLEREAEAQLQTGIRSLHQYAAAALEAEWTALQAESKKLVEEAAEHRLMASTEAGAQQSAGKQRLEQEQDAKAALEVERMRLERAGQAALEEERAVLRVERQRLQQEAQGRLQAEQQRLQQQAEAELQAERERLQAEMQNLEQQRLAQVAQVRGEQKRMQREAKEQQYLELEAPAPERRRLEQEAHAAAEEQHLAQKAMEQQRMEQEAQAVAEQQRLVDGVEVQRLALQKERQQLEREAETKLQTEMHSLHQEAATALDAQRAALQAEKQKWAQEQQRLEQEAEAELQAERERLQAEMQNLERAAEQQRLQQEAQAASAVQMAAEQQRLQQEAQVASAVQMAAEQQRLQQEAQVASAVQMAAAATPAAGGTGGSGAAEPAAQAQVTCEQQEPPAAGGAQAGEADAQMAVEQQRRNLGGTGRRWQQQPHLQQEAQAEEMAARQQRLQQEAQAEEMAARQQRLQQEAQAEEMAARQQRLQQEVQAQADEQMAADKHFPQQGTAAEAQMAADKQPSKQEAQAAVQAEQVRLQVEMQNLDGVAERQTTGDISLEQHADAESWVARRHTKNRQLQREIQLDQELSAAEMLQVELEERAMLQVDEGGSLTQLEYMEPQVVGREHQSQLQHVELQAHEVLRFEQQYLDRQADGESQDVYRTDVQLDLAAHPLTEAVSLSGGEEPLSTHMSAASSTEDVQRWALRSWHGHWMTQFQQRLSRKTMLEQLRREEGITAAQGAMSSMAHEEELQGVPDDTKCSRGWQRRRSRMQSRVMHHFPLDEDEQGNASDLLPTAQEAAVGSVEHAVCGRVEEAAVGSVEHAVCGRVEEAAVGSVEHAVCGRVEEAAVVSVEDVSLERVPPAGRWRRGVRVGHDARELAADQHVDATEDEVKVPAGAWRRGARVGHRTFGLAAEQRLDDEMEEEEEEEEQRQEVQKSPARSWRRGATAGQHEYEQGTEQDGNDGRVEAMQSLPAATAGQQVHEVAAVQLGDDSMVQEQVHEVAAVQLGDDSMVQEVQLPIAGSRTRAATAGQQVHEVAAVQLGDDSMVQEVQLPIAGSRMTGGVEHVSVASDSDILSGRHKDVTFVKTLDEIEAMDAEQVFPSRPEEWQQEQQSSPGTTLEEQGWLIARPLDDGDDEDDDSLAPEDDEVDEQTPHQQGEQADVQQSSVEQVYLQHQEFGPHQPDQLDPHQPDQLGKNELQSEFGEVANQLQEQPAKLMPHPGMQESQDAYDLQVQVQDLETWDSLLAQHRELPVGGAGSSVGEPRVRVPSSAPESVVGNEEGVLEQEVDTREPTSMLGTEALQDPHLGECVSPSELLQRRQEVIRRLKELQIQQQAWQERRQRQEGQNGSEEEEQETMSDGKEEEEEERLPVPYELESMQPTCLEEEGGMVLLSEIALYEKTEGGGTSPELAMQASHANVNPDEAFADQVDSAFMWEAAMHEELHVPVTEVDEQTAQGVGTVSMSDMGVDPPEPDHASSRLVSTSTADLHRPRVGRRQASTSTTDIDRAALPRSAATSTTDLPSLSFDSLSEGDPVETEADAISLHHSRQNLEQFVFGRDKETGFRVLDPPSTSSCHGDMRRLSLLEPGIAPLTGEGGEPPRELTEEPRQRTHPGASTDRKRRRKLRTPPRTSPNILSGACKVLGGAAQELQLQLGKAALSEHEVLPHLTPLGNCQRRTNPLPEAASWLHGVQPGFKSSGALQSELEAALQAVENLQAQLGTPELPNHSTAMRELEQERGDPPQSALQAIASIAAAAPSETKAEACKPGGIPLVVPTQGYEQSESSSGTQWLTHDLSSRPDANSQSSATLTATPRLLQPTKTALPPETYRPSSQDFPHDMRLESPSAQSGIPDPRSTASFAALAASATANEADNALRVPHESGVSWGIPLQVGYHSGSSRETEARVRGSSSQLDATGTGQQLVVPTNLDEVLQSLEQLKDTVQKFPGQISSSDTTGAGASNACEEMSTAVRLARELRDELKRTISAGAAPAHMVQPHPAHPTHHMAPEGLPAVPLLGADGHPMQSPPRHDVLPGQQQEDDEQEVQRAFLFGVMKYTADIAAASGHPIADVVVGPPDNPEGGPRKIYFSPSLDSSPSPTAALCSLPQASTPTHSSPDAHSERATCTWSEAASCEKDKAHQVPPPSRHIISQPHPSPAYSSIPHSAQELPRSAPQPHRTPHASQHILPYPPHTSPPLLRPSTQSKQEPRASLSSATRAVAPKQGGTLEHAGEWSTGKGDPAAQFYESSNLTARGASKQPSALSILLSVVRELQAPLQRAEVELREAQEPQQAMPEGWPDAPQGGPYDEEAAGLSTAVQRLLQVAGRRTAATSVALAGVCSDTGPSPQSASAMKSDESAREHQHYTPRPGVTPPKHEELGTYEDEELFANFMRTERSYSNWWPASPRGQGEEKLPEVLGQTAEVQDARPTGAETSPRKGDGQQHPEKEEQEQEEEEIDLSLFLQKPRSSSIMFDEHGAGGRGMGEPMVVQPGAASGSQASLHIHAPLHRAHQDKVHRSEKGAPYFDLGKLNELQKLAEATADVRLDSSSSSFLWEDEADAATKAAVQAAVQAGVDAKTVLQESHLAGGNASTQRRGPASTQRHGSAARKQPQKWYEVFKAPQEEAAPTPRRTPRNNRFTIRGPGLAASVAFSADTVGQVLLGWAAVVRSRSKSKQWALERWHSKSLRQRTVVMAIWRRHATRSRKVKVYMVQVMARGREGRLQRGFAGWMEQWRWLRRGRFAMIRARAIACRHHLRPALRQWIQWTSASIAATALKAEVEASSSTTPRSPDEGPHPTSGLPWALNLLRSSPSSQHSTSDDEILESLTMKSQDTGGGLSTDHRRRRRYVQGGIPEERRRPESGLLRHQQSTGASWEAGVRRDSAVMQSDSLEQKAMKSQHTGSAVSTDQRKHSDSARRSQGRKQRSASPSWKGDVQVGSSGVLHTPSWHGGALSPTECGSPQHIENDSGQEIEITPMGTGAQGGTVEQQPRDCQEKDADQVAEVSTKQHGNTISKEEATGAQSVGAWRKQGGILASDEHESEGKCKQQPASNPDIHSKQHIDEENEGHVQTQPVGTRDIQTLASKQHGGYGDDNSDSDLEKTQVPSAGSRKRAATVGQQARDLTAEHLNADSKVEGRISVRPTGYRRRAATVGQGAELQVDENIAEEALVLPTSTRQQRVPVRHQSRELAAEQQIDDNDDQENEEVQVPPAGSRNRTATMGRELTRDEVSRKHVQVIPVISQKQPAAVVAEQRSDDDIMEEVQAPPAGSRRRVATVGQQARELAIKQHSDDESMVEVQVLPAGSRRRAATVGQQAHELATKQHSDDESAEQVQAAPAGTRRRAATVGQQARELVVKQRSDDDESTEDVKEQEAGGHSRQQARELATKQHSDDESAEQVQVLPAGSRRRVATVGQQARELATKQHSNDESTEEVKMLSPGTRRRAVTVGEQVCARSMVRRRHDEQHSDNEDAWEEEAKVLPAGSRRRAVLVGQQTRKQACEPAAKQHRGDDGDGTEESVPPAVSIRRGAQRAHGLISDDDVEVDEDVHRTGTRRNTAAMGQANRKLGSKQHGDGNRDDGVQMRLAGTQKKVAAVERAGELVRGQYASSTSEEEQYGQQAIEIQQFQPLKVQKMMMTHPAAARDMQRRAREWPQQVAGQPLSQDDSELTDSNLEDFQENSGAMTGPSKQTLSERAHPWKFEWVQAQQDWGQQPWDMRGLQAGRADLEMPSAMFEGSLSTSSQDDIVATRQVPLARASREDWMDDGDDNSESTLLCRSGTEEDKEKEEDLRAMQASRHIQELQNEVLEPWTRSEPRRRAVTEGESARERQEREKQKVHQLASERRQLQKELRQQREQEQERELRRCQIEQSGEQVRSQVSKARLERFISRNRATIMSSVLGAWSIVARRRRILSRLLLRADTRRQRRTLSRVAQEWQALASLRMGRARRMTRAIGWHKSRRLGLAWDVWLSHKTESARSRAVHWRMTAKHWGELLHRSFQGWREHIHSSPAAGASTPPAATAVAMDEDDLLWASAMPPSRAPPSMDSPHHSYAIPQHPPDYTGAQAPTPSGVTGLTGTGWPGAVTMLARAVASSAPSSLPLPSPTSASARNPLSVPARQQRGSKQRTQPARWCEEQGDVQIAGGARPQVKQETPKPVTEACHREDRARGSAHAEVSQTECISGKSPSGKIHAGGKHQARHQHLAVGKDESSSDDENWNALKATPLTAEHTLLQHSMHTWKAHVHMAVEDGWEELSDAVLKELRYARDCVRRITKSQLEMLRGMPSPPLPVKMVLEAVCLMINDEKPATWKVVRHTARQQDFIHRILRYDPEGMSPELLKQLVETYLVDSNFSIKNVMRASSACTPLARWVISQAQFRGHSLRSAWLRRSRTRTRGWSMVNQECGPVPPVYCEDKSQPLQYDYIDRSHAVNFRHSHAVWGSGAASRRVGGEKTAYLPASAHPTHLHSPPESSKYLPYFPHSVGP</sequence>
<dbReference type="Proteomes" id="UP001190700">
    <property type="component" value="Unassembled WGS sequence"/>
</dbReference>
<feature type="compositionally biased region" description="Basic and acidic residues" evidence="2">
    <location>
        <begin position="3453"/>
        <end position="3479"/>
    </location>
</feature>
<feature type="region of interest" description="Disordered" evidence="2">
    <location>
        <begin position="2162"/>
        <end position="2329"/>
    </location>
</feature>
<reference evidence="3 4" key="1">
    <citation type="journal article" date="2015" name="Genome Biol. Evol.">
        <title>Comparative Genomics of a Bacterivorous Green Alga Reveals Evolutionary Causalities and Consequences of Phago-Mixotrophic Mode of Nutrition.</title>
        <authorList>
            <person name="Burns J.A."/>
            <person name="Paasch A."/>
            <person name="Narechania A."/>
            <person name="Kim E."/>
        </authorList>
    </citation>
    <scope>NUCLEOTIDE SEQUENCE [LARGE SCALE GENOMIC DNA]</scope>
    <source>
        <strain evidence="3 4">PLY_AMNH</strain>
    </source>
</reference>
<feature type="region of interest" description="Disordered" evidence="2">
    <location>
        <begin position="3390"/>
        <end position="3606"/>
    </location>
</feature>
<comment type="caution">
    <text evidence="3">The sequence shown here is derived from an EMBL/GenBank/DDBJ whole genome shotgun (WGS) entry which is preliminary data.</text>
</comment>
<feature type="compositionally biased region" description="Basic and acidic residues" evidence="2">
    <location>
        <begin position="3656"/>
        <end position="3666"/>
    </location>
</feature>
<feature type="compositionally biased region" description="Acidic residues" evidence="2">
    <location>
        <begin position="1009"/>
        <end position="1021"/>
    </location>
</feature>
<feature type="compositionally biased region" description="Acidic residues" evidence="2">
    <location>
        <begin position="3281"/>
        <end position="3292"/>
    </location>
</feature>
<feature type="compositionally biased region" description="Acidic residues" evidence="2">
    <location>
        <begin position="1441"/>
        <end position="1459"/>
    </location>
</feature>
<feature type="region of interest" description="Disordered" evidence="2">
    <location>
        <begin position="465"/>
        <end position="619"/>
    </location>
</feature>
<dbReference type="GO" id="GO:0045505">
    <property type="term" value="F:dynein intermediate chain binding"/>
    <property type="evidence" value="ECO:0007669"/>
    <property type="project" value="InterPro"/>
</dbReference>
<feature type="compositionally biased region" description="Polar residues" evidence="2">
    <location>
        <begin position="1606"/>
        <end position="1620"/>
    </location>
</feature>
<feature type="region of interest" description="Disordered" evidence="2">
    <location>
        <begin position="3261"/>
        <end position="3317"/>
    </location>
</feature>
<evidence type="ECO:0000313" key="3">
    <source>
        <dbReference type="EMBL" id="KAK3259629.1"/>
    </source>
</evidence>
<feature type="region of interest" description="Disordered" evidence="2">
    <location>
        <begin position="1009"/>
        <end position="1055"/>
    </location>
</feature>
<gene>
    <name evidence="3" type="ORF">CYMTET_31387</name>
</gene>
<feature type="compositionally biased region" description="Basic and acidic residues" evidence="2">
    <location>
        <begin position="1690"/>
        <end position="1701"/>
    </location>
</feature>
<feature type="region of interest" description="Disordered" evidence="2">
    <location>
        <begin position="1430"/>
        <end position="1465"/>
    </location>
</feature>
<dbReference type="GO" id="GO:0030286">
    <property type="term" value="C:dynein complex"/>
    <property type="evidence" value="ECO:0007669"/>
    <property type="project" value="InterPro"/>
</dbReference>
<feature type="region of interest" description="Disordered" evidence="2">
    <location>
        <begin position="1870"/>
        <end position="1946"/>
    </location>
</feature>
<feature type="compositionally biased region" description="Polar residues" evidence="2">
    <location>
        <begin position="2972"/>
        <end position="2994"/>
    </location>
</feature>
<dbReference type="PANTHER" id="PTHR45703:SF36">
    <property type="entry name" value="DYNEIN HEAVY CHAIN, CYTOPLASMIC"/>
    <property type="match status" value="1"/>
</dbReference>
<feature type="compositionally biased region" description="Polar residues" evidence="2">
    <location>
        <begin position="1245"/>
        <end position="1258"/>
    </location>
</feature>
<evidence type="ECO:0000313" key="4">
    <source>
        <dbReference type="Proteomes" id="UP001190700"/>
    </source>
</evidence>
<feature type="compositionally biased region" description="Basic and acidic residues" evidence="2">
    <location>
        <begin position="2523"/>
        <end position="2535"/>
    </location>
</feature>
<feature type="compositionally biased region" description="Basic and acidic residues" evidence="2">
    <location>
        <begin position="3863"/>
        <end position="3875"/>
    </location>
</feature>
<feature type="compositionally biased region" description="Pro residues" evidence="2">
    <location>
        <begin position="2277"/>
        <end position="2287"/>
    </location>
</feature>
<feature type="compositionally biased region" description="Polar residues" evidence="2">
    <location>
        <begin position="1870"/>
        <end position="1883"/>
    </location>
</feature>
<feature type="region of interest" description="Disordered" evidence="2">
    <location>
        <begin position="2867"/>
        <end position="3215"/>
    </location>
</feature>
<feature type="compositionally biased region" description="Low complexity" evidence="2">
    <location>
        <begin position="523"/>
        <end position="584"/>
    </location>
</feature>
<keyword evidence="1" id="KW-0175">Coiled coil</keyword>
<dbReference type="EMBL" id="LGRX02018600">
    <property type="protein sequence ID" value="KAK3259629.1"/>
    <property type="molecule type" value="Genomic_DNA"/>
</dbReference>
<feature type="region of interest" description="Disordered" evidence="2">
    <location>
        <begin position="2510"/>
        <end position="2545"/>
    </location>
</feature>
<accession>A0AAE0FH45</accession>
<feature type="compositionally biased region" description="Basic and acidic residues" evidence="2">
    <location>
        <begin position="2442"/>
        <end position="2452"/>
    </location>
</feature>
<proteinExistence type="predicted"/>
<dbReference type="Gene3D" id="1.20.920.60">
    <property type="match status" value="1"/>
</dbReference>
<feature type="compositionally biased region" description="Acidic residues" evidence="2">
    <location>
        <begin position="2536"/>
        <end position="2545"/>
    </location>
</feature>
<feature type="coiled-coil region" evidence="1">
    <location>
        <begin position="293"/>
        <end position="426"/>
    </location>
</feature>
<dbReference type="InterPro" id="IPR026983">
    <property type="entry name" value="DHC"/>
</dbReference>
<protein>
    <submittedName>
        <fullName evidence="3">Uncharacterized protein</fullName>
    </submittedName>
</protein>
<dbReference type="GO" id="GO:0007018">
    <property type="term" value="P:microtubule-based movement"/>
    <property type="evidence" value="ECO:0007669"/>
    <property type="project" value="InterPro"/>
</dbReference>
<feature type="region of interest" description="Disordered" evidence="2">
    <location>
        <begin position="2430"/>
        <end position="2465"/>
    </location>
</feature>
<feature type="region of interest" description="Disordered" evidence="2">
    <location>
        <begin position="4179"/>
        <end position="4217"/>
    </location>
</feature>
<organism evidence="3 4">
    <name type="scientific">Cymbomonas tetramitiformis</name>
    <dbReference type="NCBI Taxonomy" id="36881"/>
    <lineage>
        <taxon>Eukaryota</taxon>
        <taxon>Viridiplantae</taxon>
        <taxon>Chlorophyta</taxon>
        <taxon>Pyramimonadophyceae</taxon>
        <taxon>Pyramimonadales</taxon>
        <taxon>Pyramimonadaceae</taxon>
        <taxon>Cymbomonas</taxon>
    </lineage>
</organism>
<feature type="compositionally biased region" description="Polar residues" evidence="2">
    <location>
        <begin position="36"/>
        <end position="49"/>
    </location>
</feature>
<feature type="compositionally biased region" description="Low complexity" evidence="2">
    <location>
        <begin position="4179"/>
        <end position="4193"/>
    </location>
</feature>
<keyword evidence="4" id="KW-1185">Reference proteome</keyword>
<feature type="region of interest" description="Disordered" evidence="2">
    <location>
        <begin position="3841"/>
        <end position="3937"/>
    </location>
</feature>
<feature type="region of interest" description="Disordered" evidence="2">
    <location>
        <begin position="1556"/>
        <end position="1624"/>
    </location>
</feature>
<feature type="region of interest" description="Disordered" evidence="2">
    <location>
        <begin position="36"/>
        <end position="62"/>
    </location>
</feature>
<evidence type="ECO:0000256" key="1">
    <source>
        <dbReference type="SAM" id="Coils"/>
    </source>
</evidence>
<dbReference type="PANTHER" id="PTHR45703">
    <property type="entry name" value="DYNEIN HEAVY CHAIN"/>
    <property type="match status" value="1"/>
</dbReference>
<feature type="compositionally biased region" description="Polar residues" evidence="2">
    <location>
        <begin position="1891"/>
        <end position="1903"/>
    </location>
</feature>
<feature type="region of interest" description="Disordered" evidence="2">
    <location>
        <begin position="3726"/>
        <end position="3753"/>
    </location>
</feature>
<name>A0AAE0FH45_9CHLO</name>
<feature type="compositionally biased region" description="Basic and acidic residues" evidence="2">
    <location>
        <begin position="3895"/>
        <end position="3937"/>
    </location>
</feature>
<feature type="region of interest" description="Disordered" evidence="2">
    <location>
        <begin position="1681"/>
        <end position="1728"/>
    </location>
</feature>